<proteinExistence type="predicted"/>
<organism evidence="6 7">
    <name type="scientific">Magallana gigas</name>
    <name type="common">Pacific oyster</name>
    <name type="synonym">Crassostrea gigas</name>
    <dbReference type="NCBI Taxonomy" id="29159"/>
    <lineage>
        <taxon>Eukaryota</taxon>
        <taxon>Metazoa</taxon>
        <taxon>Spiralia</taxon>
        <taxon>Lophotrochozoa</taxon>
        <taxon>Mollusca</taxon>
        <taxon>Bivalvia</taxon>
        <taxon>Autobranchia</taxon>
        <taxon>Pteriomorphia</taxon>
        <taxon>Ostreida</taxon>
        <taxon>Ostreoidea</taxon>
        <taxon>Ostreidae</taxon>
        <taxon>Magallana</taxon>
    </lineage>
</organism>
<evidence type="ECO:0000256" key="4">
    <source>
        <dbReference type="SAM" id="SignalP"/>
    </source>
</evidence>
<evidence type="ECO:0000256" key="3">
    <source>
        <dbReference type="SAM" id="Phobius"/>
    </source>
</evidence>
<dbReference type="Gene3D" id="2.10.70.10">
    <property type="entry name" value="Complement Module, domain 1"/>
    <property type="match status" value="1"/>
</dbReference>
<feature type="transmembrane region" description="Helical" evidence="3">
    <location>
        <begin position="338"/>
        <end position="361"/>
    </location>
</feature>
<reference evidence="6" key="1">
    <citation type="submission" date="2022-08" db="UniProtKB">
        <authorList>
            <consortium name="EnsemblMetazoa"/>
        </authorList>
    </citation>
    <scope>IDENTIFICATION</scope>
    <source>
        <strain evidence="6">05x7-T-G4-1.051#20</strain>
    </source>
</reference>
<dbReference type="InterPro" id="IPR035976">
    <property type="entry name" value="Sushi/SCR/CCP_sf"/>
</dbReference>
<keyword evidence="4" id="KW-0732">Signal</keyword>
<keyword evidence="2" id="KW-0768">Sushi</keyword>
<keyword evidence="7" id="KW-1185">Reference proteome</keyword>
<keyword evidence="3" id="KW-1133">Transmembrane helix</keyword>
<accession>A0A8W8MZD1</accession>
<keyword evidence="3" id="KW-0472">Membrane</keyword>
<dbReference type="Pfam" id="PF00084">
    <property type="entry name" value="Sushi"/>
    <property type="match status" value="1"/>
</dbReference>
<dbReference type="EnsemblMetazoa" id="G3733.3">
    <property type="protein sequence ID" value="G3733.3:cds"/>
    <property type="gene ID" value="G3733"/>
</dbReference>
<evidence type="ECO:0000313" key="6">
    <source>
        <dbReference type="EnsemblMetazoa" id="G3733.3:cds"/>
    </source>
</evidence>
<keyword evidence="1" id="KW-1015">Disulfide bond</keyword>
<feature type="domain" description="Sushi" evidence="5">
    <location>
        <begin position="218"/>
        <end position="281"/>
    </location>
</feature>
<protein>
    <recommendedName>
        <fullName evidence="5">Sushi domain-containing protein</fullName>
    </recommendedName>
</protein>
<dbReference type="Proteomes" id="UP000005408">
    <property type="component" value="Unassembled WGS sequence"/>
</dbReference>
<dbReference type="InterPro" id="IPR000436">
    <property type="entry name" value="Sushi_SCR_CCP_dom"/>
</dbReference>
<keyword evidence="3" id="KW-0812">Transmembrane</keyword>
<sequence>MLSNVVLFALLYFTNINVCWSLCNLCRRVNVTTDQSSMYIFTEFKIKLTADRAIDGKFQNFTNGDCADTRHYGYYIFINKEDINIEGLASLTPVYHEENEKHPGVQNIIMFPGGIQGKQMYIYHNKSGEGENNKNVLDICEVEIWGCLNYTENVNCTCSRNESDNLLPKAMLSSIGAWPNNNLTLICHQGNVKFQDKFKQKLDLTHNFQNNISFTCLDACPKDAYNATTTDVENSGQFMRLSVDDYFNYTCKIGHRFESGNLIRICQENGSWSGKEPICKRCKCPCERLASQNFIKDPIVLQQRIEETKIFLAVNRSELSAFKRKKVSSYDGRASSTGIGMTLGVGVITFVIGTIICCDLLTCKAKKRKKNVPKRVTLRTRWNTLQN</sequence>
<comment type="caution">
    <text evidence="2">Lacks conserved residue(s) required for the propagation of feature annotation.</text>
</comment>
<feature type="signal peptide" evidence="4">
    <location>
        <begin position="1"/>
        <end position="21"/>
    </location>
</feature>
<feature type="chain" id="PRO_5036489703" description="Sushi domain-containing protein" evidence="4">
    <location>
        <begin position="22"/>
        <end position="387"/>
    </location>
</feature>
<name>A0A8W8MZD1_MAGGI</name>
<dbReference type="CDD" id="cd00033">
    <property type="entry name" value="CCP"/>
    <property type="match status" value="1"/>
</dbReference>
<dbReference type="PROSITE" id="PS50923">
    <property type="entry name" value="SUSHI"/>
    <property type="match status" value="1"/>
</dbReference>
<evidence type="ECO:0000313" key="7">
    <source>
        <dbReference type="Proteomes" id="UP000005408"/>
    </source>
</evidence>
<evidence type="ECO:0000259" key="5">
    <source>
        <dbReference type="PROSITE" id="PS50923"/>
    </source>
</evidence>
<dbReference type="AlphaFoldDB" id="A0A8W8MZD1"/>
<evidence type="ECO:0000256" key="2">
    <source>
        <dbReference type="PROSITE-ProRule" id="PRU00302"/>
    </source>
</evidence>
<dbReference type="SUPFAM" id="SSF57535">
    <property type="entry name" value="Complement control module/SCR domain"/>
    <property type="match status" value="1"/>
</dbReference>
<evidence type="ECO:0000256" key="1">
    <source>
        <dbReference type="ARBA" id="ARBA00023157"/>
    </source>
</evidence>